<proteinExistence type="predicted"/>
<reference evidence="1 2" key="1">
    <citation type="journal article" date="2015" name="Genome Biol.">
        <title>Comparative genomics of Steinernema reveals deeply conserved gene regulatory networks.</title>
        <authorList>
            <person name="Dillman A.R."/>
            <person name="Macchietto M."/>
            <person name="Porter C.F."/>
            <person name="Rogers A."/>
            <person name="Williams B."/>
            <person name="Antoshechkin I."/>
            <person name="Lee M.M."/>
            <person name="Goodwin Z."/>
            <person name="Lu X."/>
            <person name="Lewis E.E."/>
            <person name="Goodrich-Blair H."/>
            <person name="Stock S.P."/>
            <person name="Adams B.J."/>
            <person name="Sternberg P.W."/>
            <person name="Mortazavi A."/>
        </authorList>
    </citation>
    <scope>NUCLEOTIDE SEQUENCE [LARGE SCALE GENOMIC DNA]</scope>
    <source>
        <strain evidence="1 2">ALL</strain>
    </source>
</reference>
<name>A0A4U5NTP0_STECR</name>
<protein>
    <submittedName>
        <fullName evidence="1">Uncharacterized protein</fullName>
    </submittedName>
</protein>
<sequence>MNYKVSQLFVITYLLLFCFFTALCTNAAKNANARVTLASENTRLAAKHANTSPPARESGSVGSRIRLAIHHWFYHVYVSLKTYVLQ</sequence>
<evidence type="ECO:0000313" key="2">
    <source>
        <dbReference type="Proteomes" id="UP000298663"/>
    </source>
</evidence>
<dbReference type="EMBL" id="AZBU02000003">
    <property type="protein sequence ID" value="TKR86869.1"/>
    <property type="molecule type" value="Genomic_DNA"/>
</dbReference>
<organism evidence="1 2">
    <name type="scientific">Steinernema carpocapsae</name>
    <name type="common">Entomopathogenic nematode</name>
    <dbReference type="NCBI Taxonomy" id="34508"/>
    <lineage>
        <taxon>Eukaryota</taxon>
        <taxon>Metazoa</taxon>
        <taxon>Ecdysozoa</taxon>
        <taxon>Nematoda</taxon>
        <taxon>Chromadorea</taxon>
        <taxon>Rhabditida</taxon>
        <taxon>Tylenchina</taxon>
        <taxon>Panagrolaimomorpha</taxon>
        <taxon>Strongyloidoidea</taxon>
        <taxon>Steinernematidae</taxon>
        <taxon>Steinernema</taxon>
    </lineage>
</organism>
<keyword evidence="2" id="KW-1185">Reference proteome</keyword>
<reference evidence="1 2" key="2">
    <citation type="journal article" date="2019" name="G3 (Bethesda)">
        <title>Hybrid Assembly of the Genome of the Entomopathogenic Nematode Steinernema carpocapsae Identifies the X-Chromosome.</title>
        <authorList>
            <person name="Serra L."/>
            <person name="Macchietto M."/>
            <person name="Macias-Munoz A."/>
            <person name="McGill C.J."/>
            <person name="Rodriguez I.M."/>
            <person name="Rodriguez B."/>
            <person name="Murad R."/>
            <person name="Mortazavi A."/>
        </authorList>
    </citation>
    <scope>NUCLEOTIDE SEQUENCE [LARGE SCALE GENOMIC DNA]</scope>
    <source>
        <strain evidence="1 2">ALL</strain>
    </source>
</reference>
<comment type="caution">
    <text evidence="1">The sequence shown here is derived from an EMBL/GenBank/DDBJ whole genome shotgun (WGS) entry which is preliminary data.</text>
</comment>
<accession>A0A4U5NTP0</accession>
<evidence type="ECO:0000313" key="1">
    <source>
        <dbReference type="EMBL" id="TKR86869.1"/>
    </source>
</evidence>
<dbReference type="AlphaFoldDB" id="A0A4U5NTP0"/>
<dbReference type="Proteomes" id="UP000298663">
    <property type="component" value="Unassembled WGS sequence"/>
</dbReference>
<gene>
    <name evidence="1" type="ORF">L596_011376</name>
</gene>